<evidence type="ECO:0000256" key="1">
    <source>
        <dbReference type="SAM" id="Phobius"/>
    </source>
</evidence>
<accession>A0A1E5HBB5</accession>
<keyword evidence="1" id="KW-0812">Transmembrane</keyword>
<keyword evidence="3" id="KW-1185">Reference proteome</keyword>
<gene>
    <name evidence="2" type="ORF">BCR24_16145</name>
</gene>
<reference evidence="3" key="1">
    <citation type="submission" date="2016-09" db="EMBL/GenBank/DDBJ databases">
        <authorList>
            <person name="Gulvik C.A."/>
        </authorList>
    </citation>
    <scope>NUCLEOTIDE SEQUENCE [LARGE SCALE GENOMIC DNA]</scope>
    <source>
        <strain evidence="3">LMG 26676</strain>
    </source>
</reference>
<protein>
    <submittedName>
        <fullName evidence="2">Uncharacterized protein</fullName>
    </submittedName>
</protein>
<evidence type="ECO:0000313" key="3">
    <source>
        <dbReference type="Proteomes" id="UP000094469"/>
    </source>
</evidence>
<dbReference type="EMBL" id="MIKC01000026">
    <property type="protein sequence ID" value="OEG22126.1"/>
    <property type="molecule type" value="Genomic_DNA"/>
</dbReference>
<dbReference type="Proteomes" id="UP000094469">
    <property type="component" value="Unassembled WGS sequence"/>
</dbReference>
<dbReference type="AlphaFoldDB" id="A0A1E5HBB5"/>
<organism evidence="2 3">
    <name type="scientific">Enterococcus ureilyticus</name>
    <dbReference type="NCBI Taxonomy" id="1131292"/>
    <lineage>
        <taxon>Bacteria</taxon>
        <taxon>Bacillati</taxon>
        <taxon>Bacillota</taxon>
        <taxon>Bacilli</taxon>
        <taxon>Lactobacillales</taxon>
        <taxon>Enterococcaceae</taxon>
        <taxon>Enterococcus</taxon>
    </lineage>
</organism>
<comment type="caution">
    <text evidence="2">The sequence shown here is derived from an EMBL/GenBank/DDBJ whole genome shotgun (WGS) entry which is preliminary data.</text>
</comment>
<evidence type="ECO:0000313" key="2">
    <source>
        <dbReference type="EMBL" id="OEG22126.1"/>
    </source>
</evidence>
<sequence>MNIENLLTSIITLSISFYSGVLISRKTLKSTNKHNVLQLTEWIRCLKTVATEYNEHELPVSKAFMLQRCLSPFSQEELNMETPEKYWNNCRYLIDKMKGT</sequence>
<proteinExistence type="predicted"/>
<keyword evidence="1" id="KW-0472">Membrane</keyword>
<keyword evidence="1" id="KW-1133">Transmembrane helix</keyword>
<feature type="transmembrane region" description="Helical" evidence="1">
    <location>
        <begin position="6"/>
        <end position="24"/>
    </location>
</feature>
<name>A0A1E5HBB5_9ENTE</name>